<feature type="compositionally biased region" description="Basic residues" evidence="1">
    <location>
        <begin position="44"/>
        <end position="56"/>
    </location>
</feature>
<evidence type="ECO:0000313" key="3">
    <source>
        <dbReference type="EMBL" id="RBP11967.1"/>
    </source>
</evidence>
<keyword evidence="4" id="KW-1185">Reference proteome</keyword>
<name>A0A366FBI4_9HYPH</name>
<feature type="region of interest" description="Disordered" evidence="1">
    <location>
        <begin position="26"/>
        <end position="71"/>
    </location>
</feature>
<gene>
    <name evidence="3" type="ORF">DFR50_11574</name>
</gene>
<keyword evidence="2" id="KW-0732">Signal</keyword>
<dbReference type="EMBL" id="QNRK01000015">
    <property type="protein sequence ID" value="RBP11967.1"/>
    <property type="molecule type" value="Genomic_DNA"/>
</dbReference>
<evidence type="ECO:0000313" key="4">
    <source>
        <dbReference type="Proteomes" id="UP000253529"/>
    </source>
</evidence>
<dbReference type="Proteomes" id="UP000253529">
    <property type="component" value="Unassembled WGS sequence"/>
</dbReference>
<reference evidence="3 4" key="1">
    <citation type="submission" date="2018-06" db="EMBL/GenBank/DDBJ databases">
        <title>Genomic Encyclopedia of Type Strains, Phase IV (KMG-IV): sequencing the most valuable type-strain genomes for metagenomic binning, comparative biology and taxonomic classification.</title>
        <authorList>
            <person name="Goeker M."/>
        </authorList>
    </citation>
    <scope>NUCLEOTIDE SEQUENCE [LARGE SCALE GENOMIC DNA]</scope>
    <source>
        <strain evidence="3 4">DSM 24875</strain>
    </source>
</reference>
<feature type="chain" id="PRO_5016654607" description="Pentapeptide MXKDX repeat protein" evidence="2">
    <location>
        <begin position="24"/>
        <end position="71"/>
    </location>
</feature>
<dbReference type="AlphaFoldDB" id="A0A366FBI4"/>
<dbReference type="RefSeq" id="WP_113890026.1">
    <property type="nucleotide sequence ID" value="NZ_QNRK01000015.1"/>
</dbReference>
<sequence>MPKTFAAACLACALALSPLAAVAQTDTSGGAMPDKSMSMAPKKPMAKHHSMHKKPMAKPGMAKSGDMQPKM</sequence>
<proteinExistence type="predicted"/>
<evidence type="ECO:0000256" key="2">
    <source>
        <dbReference type="SAM" id="SignalP"/>
    </source>
</evidence>
<accession>A0A366FBI4</accession>
<evidence type="ECO:0000256" key="1">
    <source>
        <dbReference type="SAM" id="MobiDB-lite"/>
    </source>
</evidence>
<organism evidence="3 4">
    <name type="scientific">Roseiarcus fermentans</name>
    <dbReference type="NCBI Taxonomy" id="1473586"/>
    <lineage>
        <taxon>Bacteria</taxon>
        <taxon>Pseudomonadati</taxon>
        <taxon>Pseudomonadota</taxon>
        <taxon>Alphaproteobacteria</taxon>
        <taxon>Hyphomicrobiales</taxon>
        <taxon>Roseiarcaceae</taxon>
        <taxon>Roseiarcus</taxon>
    </lineage>
</organism>
<comment type="caution">
    <text evidence="3">The sequence shown here is derived from an EMBL/GenBank/DDBJ whole genome shotgun (WGS) entry which is preliminary data.</text>
</comment>
<feature type="signal peptide" evidence="2">
    <location>
        <begin position="1"/>
        <end position="23"/>
    </location>
</feature>
<evidence type="ECO:0008006" key="5">
    <source>
        <dbReference type="Google" id="ProtNLM"/>
    </source>
</evidence>
<protein>
    <recommendedName>
        <fullName evidence="5">Pentapeptide MXKDX repeat protein</fullName>
    </recommendedName>
</protein>